<evidence type="ECO:0000313" key="2">
    <source>
        <dbReference type="EMBL" id="KAF1992689.1"/>
    </source>
</evidence>
<organism evidence="2 3">
    <name type="scientific">Amniculicola lignicola CBS 123094</name>
    <dbReference type="NCBI Taxonomy" id="1392246"/>
    <lineage>
        <taxon>Eukaryota</taxon>
        <taxon>Fungi</taxon>
        <taxon>Dikarya</taxon>
        <taxon>Ascomycota</taxon>
        <taxon>Pezizomycotina</taxon>
        <taxon>Dothideomycetes</taxon>
        <taxon>Pleosporomycetidae</taxon>
        <taxon>Pleosporales</taxon>
        <taxon>Amniculicolaceae</taxon>
        <taxon>Amniculicola</taxon>
    </lineage>
</organism>
<sequence>MSPVTKPDDMRPNKEQQQASSGNSQLQKTTSPMLSQSNRSPTSADDSDSPSSQPSVSTPNASHLSSPAMARSHTEPLPTAISDLRTITQVPQILRGITSHLSDHSDLVNMLVALLGPGYGIPQNALVEGLGVLGRQELEENIASVSCGRGLVGGAEMIVEGLPKGDW</sequence>
<feature type="compositionally biased region" description="Basic and acidic residues" evidence="1">
    <location>
        <begin position="1"/>
        <end position="14"/>
    </location>
</feature>
<dbReference type="Proteomes" id="UP000799779">
    <property type="component" value="Unassembled WGS sequence"/>
</dbReference>
<dbReference type="AlphaFoldDB" id="A0A6A5VVH9"/>
<feature type="compositionally biased region" description="Low complexity" evidence="1">
    <location>
        <begin position="40"/>
        <end position="59"/>
    </location>
</feature>
<feature type="compositionally biased region" description="Polar residues" evidence="1">
    <location>
        <begin position="15"/>
        <end position="39"/>
    </location>
</feature>
<dbReference type="EMBL" id="ML977852">
    <property type="protein sequence ID" value="KAF1992689.1"/>
    <property type="molecule type" value="Genomic_DNA"/>
</dbReference>
<accession>A0A6A5VVH9</accession>
<keyword evidence="3" id="KW-1185">Reference proteome</keyword>
<gene>
    <name evidence="2" type="ORF">P154DRAFT_583589</name>
</gene>
<name>A0A6A5VVH9_9PLEO</name>
<proteinExistence type="predicted"/>
<evidence type="ECO:0000256" key="1">
    <source>
        <dbReference type="SAM" id="MobiDB-lite"/>
    </source>
</evidence>
<feature type="region of interest" description="Disordered" evidence="1">
    <location>
        <begin position="1"/>
        <end position="76"/>
    </location>
</feature>
<protein>
    <submittedName>
        <fullName evidence="2">Uncharacterized protein</fullName>
    </submittedName>
</protein>
<evidence type="ECO:0000313" key="3">
    <source>
        <dbReference type="Proteomes" id="UP000799779"/>
    </source>
</evidence>
<reference evidence="2" key="1">
    <citation type="journal article" date="2020" name="Stud. Mycol.">
        <title>101 Dothideomycetes genomes: a test case for predicting lifestyles and emergence of pathogens.</title>
        <authorList>
            <person name="Haridas S."/>
            <person name="Albert R."/>
            <person name="Binder M."/>
            <person name="Bloem J."/>
            <person name="Labutti K."/>
            <person name="Salamov A."/>
            <person name="Andreopoulos B."/>
            <person name="Baker S."/>
            <person name="Barry K."/>
            <person name="Bills G."/>
            <person name="Bluhm B."/>
            <person name="Cannon C."/>
            <person name="Castanera R."/>
            <person name="Culley D."/>
            <person name="Daum C."/>
            <person name="Ezra D."/>
            <person name="Gonzalez J."/>
            <person name="Henrissat B."/>
            <person name="Kuo A."/>
            <person name="Liang C."/>
            <person name="Lipzen A."/>
            <person name="Lutzoni F."/>
            <person name="Magnuson J."/>
            <person name="Mondo S."/>
            <person name="Nolan M."/>
            <person name="Ohm R."/>
            <person name="Pangilinan J."/>
            <person name="Park H.-J."/>
            <person name="Ramirez L."/>
            <person name="Alfaro M."/>
            <person name="Sun H."/>
            <person name="Tritt A."/>
            <person name="Yoshinaga Y."/>
            <person name="Zwiers L.-H."/>
            <person name="Turgeon B."/>
            <person name="Goodwin S."/>
            <person name="Spatafora J."/>
            <person name="Crous P."/>
            <person name="Grigoriev I."/>
        </authorList>
    </citation>
    <scope>NUCLEOTIDE SEQUENCE</scope>
    <source>
        <strain evidence="2">CBS 123094</strain>
    </source>
</reference>